<feature type="compositionally biased region" description="Polar residues" evidence="1">
    <location>
        <begin position="477"/>
        <end position="489"/>
    </location>
</feature>
<dbReference type="Proteomes" id="UP000799779">
    <property type="component" value="Unassembled WGS sequence"/>
</dbReference>
<feature type="compositionally biased region" description="Polar residues" evidence="1">
    <location>
        <begin position="498"/>
        <end position="507"/>
    </location>
</feature>
<protein>
    <submittedName>
        <fullName evidence="2">Uncharacterized protein</fullName>
    </submittedName>
</protein>
<evidence type="ECO:0000313" key="2">
    <source>
        <dbReference type="EMBL" id="KAF1993144.1"/>
    </source>
</evidence>
<keyword evidence="3" id="KW-1185">Reference proteome</keyword>
<feature type="region of interest" description="Disordered" evidence="1">
    <location>
        <begin position="1"/>
        <end position="228"/>
    </location>
</feature>
<accession>A0A6A5VVY9</accession>
<feature type="compositionally biased region" description="Acidic residues" evidence="1">
    <location>
        <begin position="354"/>
        <end position="372"/>
    </location>
</feature>
<organism evidence="2 3">
    <name type="scientific">Amniculicola lignicola CBS 123094</name>
    <dbReference type="NCBI Taxonomy" id="1392246"/>
    <lineage>
        <taxon>Eukaryota</taxon>
        <taxon>Fungi</taxon>
        <taxon>Dikarya</taxon>
        <taxon>Ascomycota</taxon>
        <taxon>Pezizomycotina</taxon>
        <taxon>Dothideomycetes</taxon>
        <taxon>Pleosporomycetidae</taxon>
        <taxon>Pleosporales</taxon>
        <taxon>Amniculicolaceae</taxon>
        <taxon>Amniculicola</taxon>
    </lineage>
</organism>
<feature type="compositionally biased region" description="Basic and acidic residues" evidence="1">
    <location>
        <begin position="596"/>
        <end position="605"/>
    </location>
</feature>
<feature type="region of interest" description="Disordered" evidence="1">
    <location>
        <begin position="345"/>
        <end position="614"/>
    </location>
</feature>
<feature type="compositionally biased region" description="Pro residues" evidence="1">
    <location>
        <begin position="451"/>
        <end position="473"/>
    </location>
</feature>
<feature type="compositionally biased region" description="Low complexity" evidence="1">
    <location>
        <begin position="76"/>
        <end position="115"/>
    </location>
</feature>
<name>A0A6A5VVY9_9PLEO</name>
<proteinExistence type="predicted"/>
<sequence>MRCFNRPPKKKGNPIITRYPPPPGYKGPAQPQGPSFQNQYQVPQPAYPPGYSAPPSFQNPPYAAPPAYPPNQGYSPQGYTQPQTYPQQPNYPQQGFPPGQNYQYPQQTQPPSQTYPQPPGYPPVQNYNPQQSTYPAYQPKPAHVAPPQQPYTQAPGWQAPTTQLPFPPNPQYNTYGPPTNAHPNPGPDPSATPTPTTAQSITFQNHQPVSAPLSTTSEHAPNDRPELFLGLDDWDFDFDGPIWPKSNEPTDPNLSLGVIIWRPAKPVTRALPSTFEEAEEQALKPSPEKIGYGESVSIYFTPENASQSSLSIRKTAEWRKIKKDPIFVVFPPKNTMDLIPIEDCISKRDRPDEPIEEFDGVDEEDEEDEEDKAVEVEESHDSSWNVMDNLEQALSGEDVEAKPQTPGDDVPEPRDQAQEDILAMLGVTGSPKPPSDDPFEIPSPGVIEKPPSLPNKPPVPIPQQSTPKPPAPPSRAHSYSGQKNFSYETPVQRPYGSMSATSHSRPQAPQERSHFEAWGAKSTHGDSSGNAFGPPRGSPAPSEGSNRTLPGSDFETDAPATDVENPTENAVSMSALHRSDSSISRKRSYDEADQEETIRQQDDRTRRKRRQPQVASAYRYYVPDQSSYITNNSPVVDSYSHETLFWFKMHTSEQDWVQFLFPDRPEEQVFFRRF</sequence>
<dbReference type="OrthoDB" id="5431222at2759"/>
<dbReference type="EMBL" id="ML977728">
    <property type="protein sequence ID" value="KAF1993144.1"/>
    <property type="molecule type" value="Genomic_DNA"/>
</dbReference>
<gene>
    <name evidence="2" type="ORF">P154DRAFT_451023</name>
</gene>
<dbReference type="AlphaFoldDB" id="A0A6A5VVY9"/>
<reference evidence="2" key="1">
    <citation type="journal article" date="2020" name="Stud. Mycol.">
        <title>101 Dothideomycetes genomes: a test case for predicting lifestyles and emergence of pathogens.</title>
        <authorList>
            <person name="Haridas S."/>
            <person name="Albert R."/>
            <person name="Binder M."/>
            <person name="Bloem J."/>
            <person name="Labutti K."/>
            <person name="Salamov A."/>
            <person name="Andreopoulos B."/>
            <person name="Baker S."/>
            <person name="Barry K."/>
            <person name="Bills G."/>
            <person name="Bluhm B."/>
            <person name="Cannon C."/>
            <person name="Castanera R."/>
            <person name="Culley D."/>
            <person name="Daum C."/>
            <person name="Ezra D."/>
            <person name="Gonzalez J."/>
            <person name="Henrissat B."/>
            <person name="Kuo A."/>
            <person name="Liang C."/>
            <person name="Lipzen A."/>
            <person name="Lutzoni F."/>
            <person name="Magnuson J."/>
            <person name="Mondo S."/>
            <person name="Nolan M."/>
            <person name="Ohm R."/>
            <person name="Pangilinan J."/>
            <person name="Park H.-J."/>
            <person name="Ramirez L."/>
            <person name="Alfaro M."/>
            <person name="Sun H."/>
            <person name="Tritt A."/>
            <person name="Yoshinaga Y."/>
            <person name="Zwiers L.-H."/>
            <person name="Turgeon B."/>
            <person name="Goodwin S."/>
            <person name="Spatafora J."/>
            <person name="Crous P."/>
            <person name="Grigoriev I."/>
        </authorList>
    </citation>
    <scope>NUCLEOTIDE SEQUENCE</scope>
    <source>
        <strain evidence="2">CBS 123094</strain>
    </source>
</reference>
<evidence type="ECO:0000256" key="1">
    <source>
        <dbReference type="SAM" id="MobiDB-lite"/>
    </source>
</evidence>
<feature type="compositionally biased region" description="Polar residues" evidence="1">
    <location>
        <begin position="198"/>
        <end position="219"/>
    </location>
</feature>
<evidence type="ECO:0000313" key="3">
    <source>
        <dbReference type="Proteomes" id="UP000799779"/>
    </source>
</evidence>